<protein>
    <recommendedName>
        <fullName evidence="3">O-methyltransferase domain-containing protein</fullName>
    </recommendedName>
</protein>
<gene>
    <name evidence="1" type="ORF">BPAE_0053g00010</name>
</gene>
<dbReference type="InterPro" id="IPR016461">
    <property type="entry name" value="COMT-like"/>
</dbReference>
<evidence type="ECO:0008006" key="3">
    <source>
        <dbReference type="Google" id="ProtNLM"/>
    </source>
</evidence>
<keyword evidence="2" id="KW-1185">Reference proteome</keyword>
<evidence type="ECO:0000313" key="1">
    <source>
        <dbReference type="EMBL" id="TGO26810.1"/>
    </source>
</evidence>
<sequence>MVLPNENVHWQAAQLDLTMMSSLGSKERTEEQWASVIDAAGLKILKIVPYTMVLNDSIIIIAPK</sequence>
<dbReference type="AlphaFoldDB" id="A0A4Z1FU38"/>
<dbReference type="SUPFAM" id="SSF53335">
    <property type="entry name" value="S-adenosyl-L-methionine-dependent methyltransferases"/>
    <property type="match status" value="1"/>
</dbReference>
<dbReference type="InterPro" id="IPR029063">
    <property type="entry name" value="SAM-dependent_MTases_sf"/>
</dbReference>
<comment type="caution">
    <text evidence="1">The sequence shown here is derived from an EMBL/GenBank/DDBJ whole genome shotgun (WGS) entry which is preliminary data.</text>
</comment>
<evidence type="ECO:0000313" key="2">
    <source>
        <dbReference type="Proteomes" id="UP000297910"/>
    </source>
</evidence>
<dbReference type="EMBL" id="PQXI01000053">
    <property type="protein sequence ID" value="TGO26810.1"/>
    <property type="molecule type" value="Genomic_DNA"/>
</dbReference>
<dbReference type="GO" id="GO:0008168">
    <property type="term" value="F:methyltransferase activity"/>
    <property type="evidence" value="ECO:0007669"/>
    <property type="project" value="InterPro"/>
</dbReference>
<dbReference type="Proteomes" id="UP000297910">
    <property type="component" value="Unassembled WGS sequence"/>
</dbReference>
<proteinExistence type="predicted"/>
<organism evidence="1 2">
    <name type="scientific">Botrytis paeoniae</name>
    <dbReference type="NCBI Taxonomy" id="278948"/>
    <lineage>
        <taxon>Eukaryota</taxon>
        <taxon>Fungi</taxon>
        <taxon>Dikarya</taxon>
        <taxon>Ascomycota</taxon>
        <taxon>Pezizomycotina</taxon>
        <taxon>Leotiomycetes</taxon>
        <taxon>Helotiales</taxon>
        <taxon>Sclerotiniaceae</taxon>
        <taxon>Botrytis</taxon>
    </lineage>
</organism>
<dbReference type="Gene3D" id="3.40.50.150">
    <property type="entry name" value="Vaccinia Virus protein VP39"/>
    <property type="match status" value="1"/>
</dbReference>
<accession>A0A4Z1FU38</accession>
<reference evidence="1 2" key="1">
    <citation type="submission" date="2017-12" db="EMBL/GenBank/DDBJ databases">
        <title>Comparative genomics of Botrytis spp.</title>
        <authorList>
            <person name="Valero-Jimenez C.A."/>
            <person name="Tapia P."/>
            <person name="Veloso J."/>
            <person name="Silva-Moreno E."/>
            <person name="Staats M."/>
            <person name="Valdes J.H."/>
            <person name="Van Kan J.A.L."/>
        </authorList>
    </citation>
    <scope>NUCLEOTIDE SEQUENCE [LARGE SCALE GENOMIC DNA]</scope>
    <source>
        <strain evidence="1 2">Bp0003</strain>
    </source>
</reference>
<dbReference type="PROSITE" id="PS51683">
    <property type="entry name" value="SAM_OMT_II"/>
    <property type="match status" value="1"/>
</dbReference>
<name>A0A4Z1FU38_9HELO</name>